<reference evidence="1 2" key="1">
    <citation type="journal article" date="2020" name="G3 (Bethesda)">
        <title>Improved Reference Genome for Cyclotella cryptica CCMP332, a Model for Cell Wall Morphogenesis, Salinity Adaptation, and Lipid Production in Diatoms (Bacillariophyta).</title>
        <authorList>
            <person name="Roberts W.R."/>
            <person name="Downey K.M."/>
            <person name="Ruck E.C."/>
            <person name="Traller J.C."/>
            <person name="Alverson A.J."/>
        </authorList>
    </citation>
    <scope>NUCLEOTIDE SEQUENCE [LARGE SCALE GENOMIC DNA]</scope>
    <source>
        <strain evidence="1 2">CCMP332</strain>
    </source>
</reference>
<accession>A0ABD3Q6E0</accession>
<dbReference type="EMBL" id="JABMIG020000074">
    <property type="protein sequence ID" value="KAL3795156.1"/>
    <property type="molecule type" value="Genomic_DNA"/>
</dbReference>
<protein>
    <recommendedName>
        <fullName evidence="3">Methyltransferase FkbM domain-containing protein</fullName>
    </recommendedName>
</protein>
<sequence>MPSSDRFPRRTRRHLGFAAALTLLLSSFSVWFFDAQTLSVHLRPVSTADESLSSATKHVSSSSRVDDPTADACFGISAPPWTPDRHSTQSTKYLVFYPGFDAGSFLTSYVSSAIYACLTNRTLKLAPVDSRDTRVFRCHEYFDVDSEASLCRNLEMDEVLKRQYESAAVHVQRPDSWATEHCPDNPSHFQYFLCDDASSRDEFIAVNASRYWGDVLYFNPHFQSRLSPGTVRNVVRSRIIGPPSPPAVREKIPREGPYRVCIHIPWDMDRTSSALGGGWLGRLGTCVNHLLARTTTTEGHSSEREVWLFTMHADVRRELGQFARNGMTESLVVRFASETAPRGAGGHLDDAYQEVADMFSMGQKCMHLLSSVMMDTYSFLAANLMDDVSVFPAERWEDGCQEGSEVTDINPVGDYWNVGNDVCKFRETTCQVKEGSNVTDVKPILRFFESKKNTLPQECAAIHSAVEIGTSNFDTIIQEMARTNPIATGLSADAMQIYINQLPNLKCWRKLATAVVGKSEDIPSNAMITTYFINPDDIVNYDLPGWLRGCNSVGRPHATGLNELMKRNLLHLMRNISVPVVSVEQLLDKNRICRMKRFKVDVEGFDGELLVAFSKWVMQKNWTCYADIVSGEFNELSDGRVSGDDANLALVGVGYEETVSNEFDRVWKYVGKTPARVL</sequence>
<dbReference type="Proteomes" id="UP001516023">
    <property type="component" value="Unassembled WGS sequence"/>
</dbReference>
<comment type="caution">
    <text evidence="1">The sequence shown here is derived from an EMBL/GenBank/DDBJ whole genome shotgun (WGS) entry which is preliminary data.</text>
</comment>
<organism evidence="1 2">
    <name type="scientific">Cyclotella cryptica</name>
    <dbReference type="NCBI Taxonomy" id="29204"/>
    <lineage>
        <taxon>Eukaryota</taxon>
        <taxon>Sar</taxon>
        <taxon>Stramenopiles</taxon>
        <taxon>Ochrophyta</taxon>
        <taxon>Bacillariophyta</taxon>
        <taxon>Coscinodiscophyceae</taxon>
        <taxon>Thalassiosirophycidae</taxon>
        <taxon>Stephanodiscales</taxon>
        <taxon>Stephanodiscaceae</taxon>
        <taxon>Cyclotella</taxon>
    </lineage>
</organism>
<dbReference type="AlphaFoldDB" id="A0ABD3Q6E0"/>
<evidence type="ECO:0008006" key="3">
    <source>
        <dbReference type="Google" id="ProtNLM"/>
    </source>
</evidence>
<keyword evidence="2" id="KW-1185">Reference proteome</keyword>
<name>A0ABD3Q6E0_9STRA</name>
<gene>
    <name evidence="1" type="ORF">HJC23_007384</name>
</gene>
<evidence type="ECO:0000313" key="2">
    <source>
        <dbReference type="Proteomes" id="UP001516023"/>
    </source>
</evidence>
<evidence type="ECO:0000313" key="1">
    <source>
        <dbReference type="EMBL" id="KAL3795156.1"/>
    </source>
</evidence>
<proteinExistence type="predicted"/>